<gene>
    <name evidence="1" type="ORF">PEPS_16120</name>
</gene>
<accession>A0ABN6L7X7</accession>
<dbReference type="Proteomes" id="UP001354989">
    <property type="component" value="Chromosome"/>
</dbReference>
<name>A0ABN6L7X7_9BACT</name>
<keyword evidence="2" id="KW-1185">Reference proteome</keyword>
<reference evidence="1 2" key="1">
    <citation type="submission" date="2021-12" db="EMBL/GenBank/DDBJ databases">
        <title>Genome sequencing of bacteria with rrn-lacking chromosome and rrn-plasmid.</title>
        <authorList>
            <person name="Anda M."/>
            <person name="Iwasaki W."/>
        </authorList>
    </citation>
    <scope>NUCLEOTIDE SEQUENCE [LARGE SCALE GENOMIC DNA]</scope>
    <source>
        <strain evidence="1 2">NBRC 101262</strain>
    </source>
</reference>
<evidence type="ECO:0000313" key="1">
    <source>
        <dbReference type="EMBL" id="BDC99331.1"/>
    </source>
</evidence>
<organism evidence="1 2">
    <name type="scientific">Persicobacter psychrovividus</name>
    <dbReference type="NCBI Taxonomy" id="387638"/>
    <lineage>
        <taxon>Bacteria</taxon>
        <taxon>Pseudomonadati</taxon>
        <taxon>Bacteroidota</taxon>
        <taxon>Cytophagia</taxon>
        <taxon>Cytophagales</taxon>
        <taxon>Persicobacteraceae</taxon>
        <taxon>Persicobacter</taxon>
    </lineage>
</organism>
<protein>
    <submittedName>
        <fullName evidence="1">Uncharacterized protein</fullName>
    </submittedName>
</protein>
<dbReference type="RefSeq" id="WP_332919142.1">
    <property type="nucleotide sequence ID" value="NZ_AP025292.1"/>
</dbReference>
<evidence type="ECO:0000313" key="2">
    <source>
        <dbReference type="Proteomes" id="UP001354989"/>
    </source>
</evidence>
<proteinExistence type="predicted"/>
<sequence>MGISTINVRLGKKYRLTNFGEKLEFVVMEIFSNTNFLCKDLNTMDQYQFEELVQYGKGADYELEEI</sequence>
<dbReference type="EMBL" id="AP025292">
    <property type="protein sequence ID" value="BDC99331.1"/>
    <property type="molecule type" value="Genomic_DNA"/>
</dbReference>